<name>A0A8J6L794_TENMO</name>
<sequence>MFTQLGQKEIVFWRQCTPARPAAAQAPVRTLAKGQSHPAGARGVNMESLRSLSVRPLSAAGAQQAVIFGRDAVQFDVCRRGEGQRGVEGRGERDGRRLRGRRPLKVKREEELCTRIRMLRESESESALLLLRAAVLQRIGRDYTERSKLWLQDQRLIDWGGIRGGPPSAQRPLSKKSPFPPLTAGRRGVPSDVTALIFSTNTTTTTPA</sequence>
<gene>
    <name evidence="2" type="ORF">GEV33_014298</name>
</gene>
<reference evidence="2" key="1">
    <citation type="journal article" date="2020" name="J Insects Food Feed">
        <title>The yellow mealworm (Tenebrio molitor) genome: a resource for the emerging insects as food and feed industry.</title>
        <authorList>
            <person name="Eriksson T."/>
            <person name="Andere A."/>
            <person name="Kelstrup H."/>
            <person name="Emery V."/>
            <person name="Picard C."/>
        </authorList>
    </citation>
    <scope>NUCLEOTIDE SEQUENCE</scope>
    <source>
        <strain evidence="2">Stoneville</strain>
        <tissue evidence="2">Whole head</tissue>
    </source>
</reference>
<protein>
    <submittedName>
        <fullName evidence="2">Uncharacterized protein</fullName>
    </submittedName>
</protein>
<evidence type="ECO:0000313" key="3">
    <source>
        <dbReference type="Proteomes" id="UP000719412"/>
    </source>
</evidence>
<dbReference type="AlphaFoldDB" id="A0A8J6L794"/>
<dbReference type="Proteomes" id="UP000719412">
    <property type="component" value="Unassembled WGS sequence"/>
</dbReference>
<evidence type="ECO:0000256" key="1">
    <source>
        <dbReference type="SAM" id="MobiDB-lite"/>
    </source>
</evidence>
<evidence type="ECO:0000313" key="2">
    <source>
        <dbReference type="EMBL" id="KAH0808493.1"/>
    </source>
</evidence>
<accession>A0A8J6L794</accession>
<proteinExistence type="predicted"/>
<reference evidence="2" key="2">
    <citation type="submission" date="2021-08" db="EMBL/GenBank/DDBJ databases">
        <authorList>
            <person name="Eriksson T."/>
        </authorList>
    </citation>
    <scope>NUCLEOTIDE SEQUENCE</scope>
    <source>
        <strain evidence="2">Stoneville</strain>
        <tissue evidence="2">Whole head</tissue>
    </source>
</reference>
<organism evidence="2 3">
    <name type="scientific">Tenebrio molitor</name>
    <name type="common">Yellow mealworm beetle</name>
    <dbReference type="NCBI Taxonomy" id="7067"/>
    <lineage>
        <taxon>Eukaryota</taxon>
        <taxon>Metazoa</taxon>
        <taxon>Ecdysozoa</taxon>
        <taxon>Arthropoda</taxon>
        <taxon>Hexapoda</taxon>
        <taxon>Insecta</taxon>
        <taxon>Pterygota</taxon>
        <taxon>Neoptera</taxon>
        <taxon>Endopterygota</taxon>
        <taxon>Coleoptera</taxon>
        <taxon>Polyphaga</taxon>
        <taxon>Cucujiformia</taxon>
        <taxon>Tenebrionidae</taxon>
        <taxon>Tenebrio</taxon>
    </lineage>
</organism>
<comment type="caution">
    <text evidence="2">The sequence shown here is derived from an EMBL/GenBank/DDBJ whole genome shotgun (WGS) entry which is preliminary data.</text>
</comment>
<keyword evidence="3" id="KW-1185">Reference proteome</keyword>
<dbReference type="EMBL" id="JABDTM020028717">
    <property type="protein sequence ID" value="KAH0808493.1"/>
    <property type="molecule type" value="Genomic_DNA"/>
</dbReference>
<feature type="region of interest" description="Disordered" evidence="1">
    <location>
        <begin position="162"/>
        <end position="188"/>
    </location>
</feature>